<feature type="region of interest" description="Disordered" evidence="6">
    <location>
        <begin position="264"/>
        <end position="287"/>
    </location>
</feature>
<dbReference type="GO" id="GO:0016787">
    <property type="term" value="F:hydrolase activity"/>
    <property type="evidence" value="ECO:0007669"/>
    <property type="project" value="UniProtKB-KW"/>
</dbReference>
<dbReference type="InterPro" id="IPR000330">
    <property type="entry name" value="SNF2_N"/>
</dbReference>
<dbReference type="PROSITE" id="PS51192">
    <property type="entry name" value="HELICASE_ATP_BIND_1"/>
    <property type="match status" value="1"/>
</dbReference>
<dbReference type="SMART" id="SM00249">
    <property type="entry name" value="PHD"/>
    <property type="match status" value="1"/>
</dbReference>
<feature type="domain" description="Helicase C-terminal" evidence="9">
    <location>
        <begin position="2323"/>
        <end position="2472"/>
    </location>
</feature>
<dbReference type="SMART" id="SM00487">
    <property type="entry name" value="DEXDc"/>
    <property type="match status" value="1"/>
</dbReference>
<feature type="compositionally biased region" description="Basic and acidic residues" evidence="6">
    <location>
        <begin position="1382"/>
        <end position="1394"/>
    </location>
</feature>
<dbReference type="InterPro" id="IPR049730">
    <property type="entry name" value="SNF2/RAD54-like_C"/>
</dbReference>
<dbReference type="InterPro" id="IPR013087">
    <property type="entry name" value="Znf_C2H2_type"/>
</dbReference>
<feature type="region of interest" description="Disordered" evidence="6">
    <location>
        <begin position="1039"/>
        <end position="1070"/>
    </location>
</feature>
<name>A0AB34IQT1_PRYPA</name>
<dbReference type="Gene3D" id="3.30.40.10">
    <property type="entry name" value="Zinc/RING finger domain, C3HC4 (zinc finger)"/>
    <property type="match status" value="1"/>
</dbReference>
<keyword evidence="11" id="KW-1185">Reference proteome</keyword>
<evidence type="ECO:0000256" key="2">
    <source>
        <dbReference type="ARBA" id="ARBA00022771"/>
    </source>
</evidence>
<dbReference type="InterPro" id="IPR011011">
    <property type="entry name" value="Znf_FYVE_PHD"/>
</dbReference>
<dbReference type="InterPro" id="IPR038718">
    <property type="entry name" value="SNF2-like_sf"/>
</dbReference>
<dbReference type="InterPro" id="IPR001650">
    <property type="entry name" value="Helicase_C-like"/>
</dbReference>
<feature type="domain" description="C2H2-type" evidence="7">
    <location>
        <begin position="1896"/>
        <end position="1921"/>
    </location>
</feature>
<dbReference type="InterPro" id="IPR027417">
    <property type="entry name" value="P-loop_NTPase"/>
</dbReference>
<evidence type="ECO:0000313" key="11">
    <source>
        <dbReference type="Proteomes" id="UP001515480"/>
    </source>
</evidence>
<dbReference type="InterPro" id="IPR001965">
    <property type="entry name" value="Znf_PHD"/>
</dbReference>
<dbReference type="Pfam" id="PF00271">
    <property type="entry name" value="Helicase_C"/>
    <property type="match status" value="1"/>
</dbReference>
<feature type="region of interest" description="Disordered" evidence="6">
    <location>
        <begin position="120"/>
        <end position="139"/>
    </location>
</feature>
<dbReference type="Proteomes" id="UP001515480">
    <property type="component" value="Unassembled WGS sequence"/>
</dbReference>
<dbReference type="PROSITE" id="PS51194">
    <property type="entry name" value="HELICASE_CTER"/>
    <property type="match status" value="1"/>
</dbReference>
<dbReference type="Gene3D" id="3.40.50.300">
    <property type="entry name" value="P-loop containing nucleotide triphosphate hydrolases"/>
    <property type="match status" value="1"/>
</dbReference>
<evidence type="ECO:0000256" key="4">
    <source>
        <dbReference type="ARBA" id="ARBA00022833"/>
    </source>
</evidence>
<dbReference type="PROSITE" id="PS50157">
    <property type="entry name" value="ZINC_FINGER_C2H2_2"/>
    <property type="match status" value="1"/>
</dbReference>
<proteinExistence type="predicted"/>
<dbReference type="SMART" id="SM00490">
    <property type="entry name" value="HELICc"/>
    <property type="match status" value="1"/>
</dbReference>
<keyword evidence="2 5" id="KW-0863">Zinc-finger</keyword>
<feature type="compositionally biased region" description="Basic and acidic residues" evidence="6">
    <location>
        <begin position="267"/>
        <end position="283"/>
    </location>
</feature>
<feature type="compositionally biased region" description="Basic and acidic residues" evidence="6">
    <location>
        <begin position="413"/>
        <end position="424"/>
    </location>
</feature>
<evidence type="ECO:0000259" key="9">
    <source>
        <dbReference type="PROSITE" id="PS51194"/>
    </source>
</evidence>
<comment type="caution">
    <text evidence="10">The sequence shown here is derived from an EMBL/GenBank/DDBJ whole genome shotgun (WGS) entry which is preliminary data.</text>
</comment>
<dbReference type="PANTHER" id="PTHR10799">
    <property type="entry name" value="SNF2/RAD54 HELICASE FAMILY"/>
    <property type="match status" value="1"/>
</dbReference>
<dbReference type="SUPFAM" id="SSF52540">
    <property type="entry name" value="P-loop containing nucleoside triphosphate hydrolases"/>
    <property type="match status" value="2"/>
</dbReference>
<dbReference type="SUPFAM" id="SSF57903">
    <property type="entry name" value="FYVE/PHD zinc finger"/>
    <property type="match status" value="1"/>
</dbReference>
<feature type="domain" description="Helicase ATP-binding" evidence="8">
    <location>
        <begin position="1987"/>
        <end position="2179"/>
    </location>
</feature>
<evidence type="ECO:0000256" key="1">
    <source>
        <dbReference type="ARBA" id="ARBA00022723"/>
    </source>
</evidence>
<evidence type="ECO:0000259" key="7">
    <source>
        <dbReference type="PROSITE" id="PS50157"/>
    </source>
</evidence>
<organism evidence="10 11">
    <name type="scientific">Prymnesium parvum</name>
    <name type="common">Toxic golden alga</name>
    <dbReference type="NCBI Taxonomy" id="97485"/>
    <lineage>
        <taxon>Eukaryota</taxon>
        <taxon>Haptista</taxon>
        <taxon>Haptophyta</taxon>
        <taxon>Prymnesiophyceae</taxon>
        <taxon>Prymnesiales</taxon>
        <taxon>Prymnesiaceae</taxon>
        <taxon>Prymnesium</taxon>
    </lineage>
</organism>
<feature type="region of interest" description="Disordered" evidence="6">
    <location>
        <begin position="638"/>
        <end position="693"/>
    </location>
</feature>
<evidence type="ECO:0000313" key="10">
    <source>
        <dbReference type="EMBL" id="KAL1504841.1"/>
    </source>
</evidence>
<feature type="region of interest" description="Disordered" evidence="6">
    <location>
        <begin position="1277"/>
        <end position="1403"/>
    </location>
</feature>
<protein>
    <recommendedName>
        <fullName evidence="12">Calmodulin</fullName>
    </recommendedName>
</protein>
<dbReference type="InterPro" id="IPR014002">
    <property type="entry name" value="Agenet_dom_plant"/>
</dbReference>
<feature type="compositionally biased region" description="Acidic residues" evidence="6">
    <location>
        <begin position="2770"/>
        <end position="2804"/>
    </location>
</feature>
<dbReference type="GO" id="GO:0008270">
    <property type="term" value="F:zinc ion binding"/>
    <property type="evidence" value="ECO:0007669"/>
    <property type="project" value="UniProtKB-KW"/>
</dbReference>
<dbReference type="Pfam" id="PF05641">
    <property type="entry name" value="Agenet"/>
    <property type="match status" value="4"/>
</dbReference>
<accession>A0AB34IQT1</accession>
<dbReference type="GO" id="GO:0005524">
    <property type="term" value="F:ATP binding"/>
    <property type="evidence" value="ECO:0007669"/>
    <property type="project" value="InterPro"/>
</dbReference>
<dbReference type="InterPro" id="IPR014001">
    <property type="entry name" value="Helicase_ATP-bd"/>
</dbReference>
<evidence type="ECO:0000256" key="6">
    <source>
        <dbReference type="SAM" id="MobiDB-lite"/>
    </source>
</evidence>
<feature type="compositionally biased region" description="Basic and acidic residues" evidence="6">
    <location>
        <begin position="638"/>
        <end position="649"/>
    </location>
</feature>
<dbReference type="InterPro" id="IPR008395">
    <property type="entry name" value="Agenet-like_dom"/>
</dbReference>
<dbReference type="SMART" id="SM00743">
    <property type="entry name" value="Agenet"/>
    <property type="match status" value="5"/>
</dbReference>
<evidence type="ECO:0008006" key="12">
    <source>
        <dbReference type="Google" id="ProtNLM"/>
    </source>
</evidence>
<dbReference type="CDD" id="cd20405">
    <property type="entry name" value="Tudor_Agenet_AtDUF_rpt1_3"/>
    <property type="match status" value="1"/>
</dbReference>
<feature type="compositionally biased region" description="Pro residues" evidence="6">
    <location>
        <begin position="679"/>
        <end position="689"/>
    </location>
</feature>
<evidence type="ECO:0000256" key="3">
    <source>
        <dbReference type="ARBA" id="ARBA00022801"/>
    </source>
</evidence>
<keyword evidence="1" id="KW-0479">Metal-binding</keyword>
<feature type="compositionally biased region" description="Basic and acidic residues" evidence="6">
    <location>
        <begin position="1302"/>
        <end position="1314"/>
    </location>
</feature>
<dbReference type="EMBL" id="JBGBPQ010000019">
    <property type="protein sequence ID" value="KAL1504841.1"/>
    <property type="molecule type" value="Genomic_DNA"/>
</dbReference>
<evidence type="ECO:0000259" key="8">
    <source>
        <dbReference type="PROSITE" id="PS51192"/>
    </source>
</evidence>
<feature type="compositionally biased region" description="Polar residues" evidence="6">
    <location>
        <begin position="667"/>
        <end position="677"/>
    </location>
</feature>
<keyword evidence="4" id="KW-0862">Zinc</keyword>
<sequence length="2957" mass="326341">MAVEAALVGGGSAGEFMGSWYAGTIQAFKSGAVLVSFDAPGELPEKAVVTAAAMAAKEDPPWEKSAPDAVETWVSYEVLRPLPPGGTPDGFHANVTPGCPLELRRNGGWWEVELSRALESASPSTGQRPAGHDATARAGGSAAAAMPLYLVRRRSKDGAADAAPAEHPVDAELEVRADDVRPGWLWKNGKWTGKWIPKAKNKKREEKEALFSQIQLDWPLNSRVEVMQTDPNLHAAWFEAEVVDFEFPDKLVVSYFERFEEESDTDGAMKETTADHTTADKPDPAPSRLVSAEPVRFARPIPPVQDHIALMAWASTLERGASLDLLFEGGWWDVELIEPPSAAGSNTSTFKVKSTHFLAEHDVSLEMLRPPHVWEASTSTWSLRPPTNFFLNAEASWDEEDAARGKRRKRDSKRQPGEPREKATHFAAGTKRRGEDGNIWEVRMTETLSEVWAPLNPIEEDTQTRLIDEASSNAKKIKGTKSDDVASDVDDGDESEIVEVDIVQVMDNELEAAGITAKKGYEELVYEATVAIMGEAGVRGKDGGTIGRPHERHWCKAVCPGCDRELKILIVPGLDVVQCCYCAHWSSTLPLNWAQYVELSMHTRNADDSGNLFDGGLQTDELPCIGDDDDIQGRASLSEHQDETADLIRSKPSPSVPPSPPTVDLSHGNTLLPSMTSLGPPPVSAPPSPPHDDADESLYVCHWNASGYRAVYQVEGTSSWEALLLIRRNGSIERSGLGTFSSAREAAHAVAAAQRNLTKPDGSTIVRLSDVDGSPDPMRRIIQAARQGGGVDINKLFKIADRQDQEDGGREVVELHRSERSESGFKGVHKCGGKWQTQVYHEGQLYHVGAQDEAEQCARTFAICMRLIERLRTAGVLADGAAYKSARRMKRRELAGLDGSGKVIESLHFDGEDAELQLHANSKADTGCQGVYFSPLINMYGVVAPGQAMLGYYATPKEGARAFSRYVLSVARSLGKRYTRRPWPRTRIDRRRFLDVKLTSCGGGSAMSEHVQIATVVAEYVYALVERICQIDAEARKPKMQRPSMERQLTDKSNSIPVAKRAPNDDKTSDAPQIVTADAHLKQGRLVKGFLPKEKRERPQRKEQLIDKCNPILRLRAGEQVECRQKSNGYEGSWYAAEIISVLDEGSLRVRYPERRLEDGTLVESTEEELPLARVRPMPADCQGIGFLGNTAVGDCVDMHYMGGWWMAEVLQNSLFKGDVDTATEIKDRYSNPEPTGEVLQQARFHVRSLTFDMEHRDVKASQLRPVWVWKRKRRGKSSGSCRDASEEKNTAMDDEEEGEDNLGKDSKRGDELSHINPELGYCKEGDEIEGQWSRSRMREGAESEGEELPPPLTAAKRGLSTSSQGLDADESAATSSRKRPRPVEEREESHQDQVMEVEPTQQASVGIQDVMPDGLGVGSIVEVAQNGEGYEGAWFQAEVTAIEDSRAQLRYTLLNEEPEWVAWSHVRPAPPAPPSGEIWAETLRVGDAVELNVESGYWEVKIVEVNRERISQVAYYLVRNLYYGDEHEVTAARLRPKWKWLSTSQQWMMMHNGEVFSATSARVVGQGTGMQMVTHHLKAPWSLQAGELLKFQSEVDGQFYNAAFPTGVEKGMLIALKVNMQAPKQKDQVFVSMPPGISAGESFTAILQDGRELLVSAPEGLKAGDQMLVKVPEIRSGDPMLGAAHPSGSGVGGGVGGGLDASSFSVGGALLGLRNSQRKGRQQVYGIAYRQYEQYIIARYGTCANGRLMGSLAAAVRAGRLQRDGKLYLPTGITLTPVVQSQVVKLSDTQRSESLAEEKRNRKLAKQLLFTGKARRRQEMENARVIHNSKLKVAVSISDRRRTVFLRGQLEVLRPFIVGAKRSLQLALGLEVLADNGVVEDEDEPAEAEDGFELITCEVCGRLFQHVGAMKSHRKACTGEILFNAAGTSHSPNEKGSSSDAAPLFTESQVFGVMPDGDLGADAIADMDWLEATLQPHQIVGVNWLLRAYSNGINGILADEMGLGKTIQTIAFLGILKFVCGVVGPSLIVAPLSVLTTWVHEFKRFAPALRVVRLHSADREERELMRTELLSDVNNFDVVVTTYEMAASQERLHPRLSTFRSANIIHVIVWQNMKTILCHRIHWRYLVLDEGHRIKNEKTNLYDRLRMVKAQRKLLLTGTPLQNNLHELWALLHFLHPELFSDSQVFDDAFNLSKGHIDESVITKCGQLLNAFMIRRLKRDVLATLPHKTEALVYVPMSRTQVELSRQLLVSGAQVLARLASTTEEGRDDATGAANKDWLQMQSLLLSLRKCCNHPQLFGSWMAEVSAKVGEDLAAASGKLATLDRMLKRLLPRGHRIVLFSGWTSMLDIIEEFFKERDIVYARLDGSTNRVQRQIDIKQFNAKDSRISVFLCSTRAGGLGITLTSADTVVLYDSDFNPQVDLQAMDRVHRIGQTKPVVVYRLVTHGTVEERIVQRARDKIYLMQATMKAGAEEQNNPRAEEQQSMPGGKVSRAEMMSVLQFGVAGALAAQNEGAIAVSQELVDSVILEVEGAVKQGMAATSVGVGGRKATEKAGAFSAERAAQAAAALGGDEGGPSEEHVDVHKAVEVLGRGSRDRQSRFFQVGGDLVLKINNYTLEEGEKSVFDSELDGRQDRTTAKRAHRSQAGKDYENCSQCQLCWKQGEVLCCDYCPTVMHPHCAGIEDVTELGSMWSCPHHKCTFCGRKAHAAGGLLFRCTECPKAFCEDHLPLEAGLLGGEVDRLVKLGFGAVKQACYVHCSADCKSLRESRDEEEELQAGMEGDEEDGEEEGEEEDADEPVDDELAPEQTVESVEAPPKLTKSMAAELAGNKATDKGSWYAVTVVGLSGGSATVRHELLRDDEGDRVKETVPLKLVRPAPPPCPSNWLENVREGAYVEFFYLDGWWEVKLLKRLPAKGDKPERFKVVAERYNAQHTALGSQLRPGWLWKPGSKTWMTRR</sequence>
<feature type="region of interest" description="Disordered" evidence="6">
    <location>
        <begin position="2769"/>
        <end position="2818"/>
    </location>
</feature>
<dbReference type="Pfam" id="PF00176">
    <property type="entry name" value="SNF2-rel_dom"/>
    <property type="match status" value="1"/>
</dbReference>
<dbReference type="InterPro" id="IPR013083">
    <property type="entry name" value="Znf_RING/FYVE/PHD"/>
</dbReference>
<dbReference type="CDD" id="cd18793">
    <property type="entry name" value="SF2_C_SNF"/>
    <property type="match status" value="1"/>
</dbReference>
<dbReference type="Gene3D" id="3.40.50.10810">
    <property type="entry name" value="Tandem AAA-ATPase domain"/>
    <property type="match status" value="1"/>
</dbReference>
<evidence type="ECO:0000256" key="5">
    <source>
        <dbReference type="PROSITE-ProRule" id="PRU00042"/>
    </source>
</evidence>
<gene>
    <name evidence="10" type="ORF">AB1Y20_008612</name>
</gene>
<keyword evidence="3" id="KW-0378">Hydrolase</keyword>
<feature type="region of interest" description="Disordered" evidence="6">
    <location>
        <begin position="400"/>
        <end position="429"/>
    </location>
</feature>
<reference evidence="10 11" key="1">
    <citation type="journal article" date="2024" name="Science">
        <title>Giant polyketide synthase enzymes in the biosynthesis of giant marine polyether toxins.</title>
        <authorList>
            <person name="Fallon T.R."/>
            <person name="Shende V.V."/>
            <person name="Wierzbicki I.H."/>
            <person name="Pendleton A.L."/>
            <person name="Watervoot N.F."/>
            <person name="Auber R.P."/>
            <person name="Gonzalez D.J."/>
            <person name="Wisecaver J.H."/>
            <person name="Moore B.S."/>
        </authorList>
    </citation>
    <scope>NUCLEOTIDE SEQUENCE [LARGE SCALE GENOMIC DNA]</scope>
    <source>
        <strain evidence="10 11">12B1</strain>
    </source>
</reference>